<keyword evidence="2 5" id="KW-0808">Transferase</keyword>
<dbReference type="PANTHER" id="PTHR43317:SF1">
    <property type="entry name" value="THERMOSPERMINE SYNTHASE ACAULIS5"/>
    <property type="match status" value="1"/>
</dbReference>
<accession>A0A250IVE1</accession>
<dbReference type="CDD" id="cd02440">
    <property type="entry name" value="AdoMet_MTases"/>
    <property type="match status" value="1"/>
</dbReference>
<feature type="binding site" evidence="5">
    <location>
        <position position="560"/>
    </location>
    <ligand>
        <name>S-methyl-5'-thioadenosine</name>
        <dbReference type="ChEBI" id="CHEBI:17509"/>
    </ligand>
</feature>
<evidence type="ECO:0000256" key="3">
    <source>
        <dbReference type="ARBA" id="ARBA00023066"/>
    </source>
</evidence>
<sequence length="759" mass="80634">MSDVLKRTWLGLKVATVFSGAAALIAETLWIRSLSLMVGSTVEAASTIFAAFMVGLALGAWLAGRKADVLADPLRAYAWVEVAIAFTAGAAGLLLFLGRDTLILGGDHQGAARVALVFFFVLALVLLPTLLMGATFPLMVAASRRVGLEVRGVNILYALNTLGASLGTLLCGFVLLPLLGVRTSVALGALFNLLAAVVCLPALLSRGAPAPAPDAGSSASAGSESESDSERFSLSQGLLLTVSATSGLITLGAEVAWTRLSSYFLGNRAHAFGIFMACVLLSLSGGSWLAERLMRRFGRRLPELLGGVLVVSAALLVGCSAMTEWWIQHQAEVEGTLPASNGVFFLARILQTLVLVAPMMLAMGCLFPLSLTASRLTQRRSGLAAGLFYLVNTVGSVAGSLLAGFWLLPTVGVYRGIGYLVALACLVAAGIFLAAVRERPWKLAGFAGVTGVLALVPLALPEELITHEPHTQMVYRDEDRYGVFQVNALPNGMLSVTNNHTRLIHYLGAASTSYVQQMQGHLGMFFHPEAKTAVVLGSGYGITAGALGLYPQLERVDAVEILPALVDVADLFVPYNFAYHRNPRVRVVIDDGRHYLTRLEDRFDIVSINVSDPRLPGGSSLFHADFYDVVKQHLNEGGVVLQHAFGTERRLVLSTLGRSFKYVLLFPSYQNGFNVVASDRPLVADPARIDALAATPGVREALRGIGVIAPPAVGSLFSQGLSPQDLPSLFDDPRVATDDLPLLEYSSRGGAAGLFFSNE</sequence>
<comment type="catalytic activity">
    <reaction evidence="5">
        <text>S-adenosyl 3-(methylsulfanyl)propylamine + putrescine = S-methyl-5'-thioadenosine + spermidine + H(+)</text>
        <dbReference type="Rhea" id="RHEA:12721"/>
        <dbReference type="ChEBI" id="CHEBI:15378"/>
        <dbReference type="ChEBI" id="CHEBI:17509"/>
        <dbReference type="ChEBI" id="CHEBI:57443"/>
        <dbReference type="ChEBI" id="CHEBI:57834"/>
        <dbReference type="ChEBI" id="CHEBI:326268"/>
        <dbReference type="EC" id="2.5.1.16"/>
    </reaction>
</comment>
<comment type="subcellular location">
    <subcellularLocation>
        <location evidence="5">Cell membrane</location>
        <topology evidence="5">Multi-pass membrane protein</topology>
    </subcellularLocation>
</comment>
<keyword evidence="5" id="KW-0812">Transmembrane</keyword>
<dbReference type="UniPathway" id="UPA00248">
    <property type="reaction ID" value="UER00314"/>
</dbReference>
<keyword evidence="3 5" id="KW-0745">Spermidine biosynthesis</keyword>
<dbReference type="Proteomes" id="UP000217257">
    <property type="component" value="Chromosome"/>
</dbReference>
<evidence type="ECO:0000256" key="6">
    <source>
        <dbReference type="PROSITE-ProRule" id="PRU00354"/>
    </source>
</evidence>
<dbReference type="HAMAP" id="MF_00198">
    <property type="entry name" value="Spermidine_synth"/>
    <property type="match status" value="1"/>
</dbReference>
<dbReference type="InterPro" id="IPR030374">
    <property type="entry name" value="PABS"/>
</dbReference>
<evidence type="ECO:0000256" key="5">
    <source>
        <dbReference type="HAMAP-Rule" id="MF_00198"/>
    </source>
</evidence>
<keyword evidence="5" id="KW-0472">Membrane</keyword>
<keyword evidence="5" id="KW-1003">Cell membrane</keyword>
<dbReference type="Pfam" id="PF01564">
    <property type="entry name" value="Spermine_synth"/>
    <property type="match status" value="1"/>
</dbReference>
<dbReference type="AlphaFoldDB" id="A0A250IVE1"/>
<dbReference type="GO" id="GO:0004766">
    <property type="term" value="F:spermidine synthase activity"/>
    <property type="evidence" value="ECO:0007669"/>
    <property type="project" value="UniProtKB-UniRule"/>
</dbReference>
<evidence type="ECO:0000256" key="1">
    <source>
        <dbReference type="ARBA" id="ARBA00007867"/>
    </source>
</evidence>
<dbReference type="RefSeq" id="WP_095984294.1">
    <property type="nucleotide sequence ID" value="NZ_CP022098.1"/>
</dbReference>
<reference evidence="8 9" key="1">
    <citation type="submission" date="2017-06" db="EMBL/GenBank/DDBJ databases">
        <title>Sequencing and comparative analysis of myxobacterial genomes.</title>
        <authorList>
            <person name="Rupp O."/>
            <person name="Goesmann A."/>
            <person name="Sogaard-Andersen L."/>
        </authorList>
    </citation>
    <scope>NUCLEOTIDE SEQUENCE [LARGE SCALE GENOMIC DNA]</scope>
    <source>
        <strain evidence="8 9">DSM 52655</strain>
    </source>
</reference>
<dbReference type="GO" id="GO:0005886">
    <property type="term" value="C:plasma membrane"/>
    <property type="evidence" value="ECO:0007669"/>
    <property type="project" value="UniProtKB-SubCell"/>
</dbReference>
<evidence type="ECO:0000313" key="9">
    <source>
        <dbReference type="Proteomes" id="UP000217257"/>
    </source>
</evidence>
<dbReference type="EMBL" id="CP022098">
    <property type="protein sequence ID" value="ATB35709.1"/>
    <property type="molecule type" value="Genomic_DNA"/>
</dbReference>
<dbReference type="EC" id="2.5.1.16" evidence="5"/>
<dbReference type="PANTHER" id="PTHR43317">
    <property type="entry name" value="THERMOSPERMINE SYNTHASE ACAULIS5"/>
    <property type="match status" value="1"/>
</dbReference>
<dbReference type="InterPro" id="IPR001045">
    <property type="entry name" value="Spermi_synthase"/>
</dbReference>
<dbReference type="InterPro" id="IPR036259">
    <property type="entry name" value="MFS_trans_sf"/>
</dbReference>
<feature type="transmembrane region" description="Helical" evidence="5">
    <location>
        <begin position="117"/>
        <end position="143"/>
    </location>
</feature>
<feature type="transmembrane region" description="Helical" evidence="5">
    <location>
        <begin position="383"/>
        <end position="407"/>
    </location>
</feature>
<evidence type="ECO:0000259" key="7">
    <source>
        <dbReference type="PROSITE" id="PS51006"/>
    </source>
</evidence>
<feature type="transmembrane region" description="Helical" evidence="5">
    <location>
        <begin position="237"/>
        <end position="257"/>
    </location>
</feature>
<feature type="domain" description="PABS" evidence="7">
    <location>
        <begin position="450"/>
        <end position="693"/>
    </location>
</feature>
<comment type="pathway">
    <text evidence="5">Amine and polyamine biosynthesis; spermidine biosynthesis; spermidine from putrescine: step 1/1.</text>
</comment>
<dbReference type="GO" id="GO:0008295">
    <property type="term" value="P:spermidine biosynthetic process"/>
    <property type="evidence" value="ECO:0007669"/>
    <property type="project" value="UniProtKB-UniRule"/>
</dbReference>
<feature type="transmembrane region" description="Helical" evidence="5">
    <location>
        <begin position="185"/>
        <end position="204"/>
    </location>
</feature>
<feature type="binding site" evidence="5">
    <location>
        <begin position="591"/>
        <end position="592"/>
    </location>
    <ligand>
        <name>S-methyl-5'-thioadenosine</name>
        <dbReference type="ChEBI" id="CHEBI:17509"/>
    </ligand>
</feature>
<comment type="caution">
    <text evidence="5 6">Lacks conserved residue(s) required for the propagation of feature annotation.</text>
</comment>
<dbReference type="Gene3D" id="3.40.50.150">
    <property type="entry name" value="Vaccinia Virus protein VP39"/>
    <property type="match status" value="1"/>
</dbReference>
<comment type="function">
    <text evidence="5">Catalyzes the irreversible transfer of a propylamine group from the amino donor S-adenosylmethioninamine (decarboxy-AdoMet) to putrescine (1,4-diaminobutane) to yield spermidine.</text>
</comment>
<name>A0A250IVE1_9BACT</name>
<keyword evidence="5" id="KW-1133">Transmembrane helix</keyword>
<evidence type="ECO:0000256" key="2">
    <source>
        <dbReference type="ARBA" id="ARBA00022679"/>
    </source>
</evidence>
<evidence type="ECO:0000256" key="4">
    <source>
        <dbReference type="ARBA" id="ARBA00023115"/>
    </source>
</evidence>
<comment type="similarity">
    <text evidence="1 5">Belongs to the spermidine/spermine synthase family.</text>
</comment>
<feature type="transmembrane region" description="Helical" evidence="5">
    <location>
        <begin position="413"/>
        <end position="436"/>
    </location>
</feature>
<feature type="transmembrane region" description="Helical" evidence="5">
    <location>
        <begin position="12"/>
        <end position="32"/>
    </location>
</feature>
<feature type="transmembrane region" description="Helical" evidence="5">
    <location>
        <begin position="155"/>
        <end position="179"/>
    </location>
</feature>
<dbReference type="InterPro" id="IPR029063">
    <property type="entry name" value="SAM-dependent_MTases_sf"/>
</dbReference>
<dbReference type="NCBIfam" id="NF037959">
    <property type="entry name" value="MFS_SpdSyn"/>
    <property type="match status" value="2"/>
</dbReference>
<proteinExistence type="inferred from homology"/>
<dbReference type="GO" id="GO:0010487">
    <property type="term" value="F:thermospermine synthase activity"/>
    <property type="evidence" value="ECO:0007669"/>
    <property type="project" value="UniProtKB-ARBA"/>
</dbReference>
<keyword evidence="4 5" id="KW-0620">Polyamine biosynthesis</keyword>
<comment type="subunit">
    <text evidence="5">Homodimer or homotetramer.</text>
</comment>
<feature type="transmembrane region" description="Helical" evidence="5">
    <location>
        <begin position="44"/>
        <end position="64"/>
    </location>
</feature>
<feature type="transmembrane region" description="Helical" evidence="5">
    <location>
        <begin position="76"/>
        <end position="97"/>
    </location>
</feature>
<evidence type="ECO:0000313" key="8">
    <source>
        <dbReference type="EMBL" id="ATB35709.1"/>
    </source>
</evidence>
<dbReference type="Gene3D" id="1.20.1250.20">
    <property type="entry name" value="MFS general substrate transporter like domains"/>
    <property type="match status" value="1"/>
</dbReference>
<gene>
    <name evidence="5" type="primary">speE</name>
    <name evidence="8" type="ORF">CYFUS_001123</name>
</gene>
<protein>
    <recommendedName>
        <fullName evidence="5">Polyamine aminopropyltransferase</fullName>
    </recommendedName>
    <alternativeName>
        <fullName evidence="5">Putrescine aminopropyltransferase</fullName>
        <shortName evidence="5">PAPT</shortName>
    </alternativeName>
    <alternativeName>
        <fullName evidence="5">Spermidine synthase</fullName>
        <shortName evidence="5">SPDS</shortName>
        <shortName evidence="5">SPDSY</shortName>
        <ecNumber evidence="5">2.5.1.16</ecNumber>
    </alternativeName>
</protein>
<feature type="transmembrane region" description="Helical" evidence="5">
    <location>
        <begin position="343"/>
        <end position="371"/>
    </location>
</feature>
<feature type="transmembrane region" description="Helical" evidence="5">
    <location>
        <begin position="301"/>
        <end position="323"/>
    </location>
</feature>
<organism evidence="8 9">
    <name type="scientific">Cystobacter fuscus</name>
    <dbReference type="NCBI Taxonomy" id="43"/>
    <lineage>
        <taxon>Bacteria</taxon>
        <taxon>Pseudomonadati</taxon>
        <taxon>Myxococcota</taxon>
        <taxon>Myxococcia</taxon>
        <taxon>Myxococcales</taxon>
        <taxon>Cystobacterineae</taxon>
        <taxon>Archangiaceae</taxon>
        <taxon>Cystobacter</taxon>
    </lineage>
</organism>
<dbReference type="KEGG" id="cfus:CYFUS_001123"/>
<feature type="transmembrane region" description="Helical" evidence="5">
    <location>
        <begin position="269"/>
        <end position="289"/>
    </location>
</feature>
<feature type="transmembrane region" description="Helical" evidence="5">
    <location>
        <begin position="443"/>
        <end position="460"/>
    </location>
</feature>
<dbReference type="SUPFAM" id="SSF53335">
    <property type="entry name" value="S-adenosyl-L-methionine-dependent methyltransferases"/>
    <property type="match status" value="1"/>
</dbReference>
<dbReference type="SUPFAM" id="SSF103473">
    <property type="entry name" value="MFS general substrate transporter"/>
    <property type="match status" value="1"/>
</dbReference>
<comment type="caution">
    <text evidence="5">Lacks the conserved Asp active site.</text>
</comment>
<dbReference type="PROSITE" id="PS51006">
    <property type="entry name" value="PABS_2"/>
    <property type="match status" value="1"/>
</dbReference>